<dbReference type="Gene3D" id="3.40.50.150">
    <property type="entry name" value="Vaccinia Virus protein VP39"/>
    <property type="match status" value="1"/>
</dbReference>
<dbReference type="EMBL" id="MHUV01000006">
    <property type="protein sequence ID" value="OHA82569.1"/>
    <property type="molecule type" value="Genomic_DNA"/>
</dbReference>
<keyword evidence="1" id="KW-0489">Methyltransferase</keyword>
<evidence type="ECO:0000313" key="4">
    <source>
        <dbReference type="EMBL" id="OHA82569.1"/>
    </source>
</evidence>
<proteinExistence type="predicted"/>
<sequence length="157" mass="17683">MRDFLTGDVPFISTRKRVVSQVIDALQLSESSILYDLGCGNGSILEHAVTKIKGVRGIGIENGIIPFLLAKIYTRKLSIEVIRDNFFKTNISPATHIYVYLFTDVLGKLAPKILQECKKGTRVVSCDYEISDWVPIKIIDTTKKGDKLARKLYVYEI</sequence>
<dbReference type="PANTHER" id="PTHR13610:SF11">
    <property type="entry name" value="METHYLTRANSFERASE DOMAIN-CONTAINING PROTEIN"/>
    <property type="match status" value="1"/>
</dbReference>
<dbReference type="Proteomes" id="UP000178817">
    <property type="component" value="Unassembled WGS sequence"/>
</dbReference>
<dbReference type="AlphaFoldDB" id="A0A1G2SD20"/>
<protein>
    <recommendedName>
        <fullName evidence="6">DOT1 domain-containing protein</fullName>
    </recommendedName>
</protein>
<evidence type="ECO:0008006" key="6">
    <source>
        <dbReference type="Google" id="ProtNLM"/>
    </source>
</evidence>
<dbReference type="InterPro" id="IPR029063">
    <property type="entry name" value="SAM-dependent_MTases_sf"/>
</dbReference>
<dbReference type="SUPFAM" id="SSF53335">
    <property type="entry name" value="S-adenosyl-L-methionine-dependent methyltransferases"/>
    <property type="match status" value="1"/>
</dbReference>
<organism evidence="4 5">
    <name type="scientific">Candidatus Yonathbacteria bacterium RIFCSPLOWO2_01_FULL_43_27</name>
    <dbReference type="NCBI Taxonomy" id="1802726"/>
    <lineage>
        <taxon>Bacteria</taxon>
        <taxon>Candidatus Yonathiibacteriota</taxon>
    </lineage>
</organism>
<dbReference type="GO" id="GO:0016279">
    <property type="term" value="F:protein-lysine N-methyltransferase activity"/>
    <property type="evidence" value="ECO:0007669"/>
    <property type="project" value="InterPro"/>
</dbReference>
<keyword evidence="3" id="KW-0949">S-adenosyl-L-methionine</keyword>
<comment type="caution">
    <text evidence="4">The sequence shown here is derived from an EMBL/GenBank/DDBJ whole genome shotgun (WGS) entry which is preliminary data.</text>
</comment>
<evidence type="ECO:0000256" key="1">
    <source>
        <dbReference type="ARBA" id="ARBA00022603"/>
    </source>
</evidence>
<accession>A0A1G2SD20</accession>
<reference evidence="4 5" key="1">
    <citation type="journal article" date="2016" name="Nat. Commun.">
        <title>Thousands of microbial genomes shed light on interconnected biogeochemical processes in an aquifer system.</title>
        <authorList>
            <person name="Anantharaman K."/>
            <person name="Brown C.T."/>
            <person name="Hug L.A."/>
            <person name="Sharon I."/>
            <person name="Castelle C.J."/>
            <person name="Probst A.J."/>
            <person name="Thomas B.C."/>
            <person name="Singh A."/>
            <person name="Wilkins M.J."/>
            <person name="Karaoz U."/>
            <person name="Brodie E.L."/>
            <person name="Williams K.H."/>
            <person name="Hubbard S.S."/>
            <person name="Banfield J.F."/>
        </authorList>
    </citation>
    <scope>NUCLEOTIDE SEQUENCE [LARGE SCALE GENOMIC DNA]</scope>
</reference>
<evidence type="ECO:0000256" key="2">
    <source>
        <dbReference type="ARBA" id="ARBA00022679"/>
    </source>
</evidence>
<name>A0A1G2SD20_9BACT</name>
<keyword evidence="2" id="KW-0808">Transferase</keyword>
<dbReference type="GO" id="GO:0032259">
    <property type="term" value="P:methylation"/>
    <property type="evidence" value="ECO:0007669"/>
    <property type="project" value="UniProtKB-KW"/>
</dbReference>
<dbReference type="PANTHER" id="PTHR13610">
    <property type="entry name" value="METHYLTRANSFERASE DOMAIN-CONTAINING PROTEIN"/>
    <property type="match status" value="1"/>
</dbReference>
<dbReference type="STRING" id="1802726.A3B07_02780"/>
<evidence type="ECO:0000256" key="3">
    <source>
        <dbReference type="ARBA" id="ARBA00022691"/>
    </source>
</evidence>
<gene>
    <name evidence="4" type="ORF">A3B07_02780</name>
</gene>
<evidence type="ECO:0000313" key="5">
    <source>
        <dbReference type="Proteomes" id="UP000178817"/>
    </source>
</evidence>
<dbReference type="InterPro" id="IPR026170">
    <property type="entry name" value="FAM173A/B"/>
</dbReference>